<sequence length="298" mass="34484">MSCPGWYCGRIRFLNEAISECGPCPRGFRRNDTSFICEECTDTPSFYDWLYLGFMVLLLLVLHWFFIDMVSMKRRFSRDVIILHASAYFEVMVASLLAIIFSSPIGYLRISSCRVRRISDWYTLFHNPTPNYEKKVYCTQEAVYPLYTTVFLFYGLSLLMMIFVRPWVCNKFTRHKCKMSIFAAMYFIPVLVLMHALIGGLLYYCFPHLVLILSVISCASHFAVRLDQSVKALILTTVTEPRNVVILLGHWFLHAYGIISLTQLADPPIHALLILLVPLPTLFYIFTALFTDPSKSHF</sequence>
<feature type="transmembrane region" description="Helical" evidence="1">
    <location>
        <begin position="79"/>
        <end position="101"/>
    </location>
</feature>
<dbReference type="OrthoDB" id="5920264at2759"/>
<evidence type="ECO:0000313" key="2">
    <source>
        <dbReference type="EMBL" id="CAH1162753.1"/>
    </source>
</evidence>
<keyword evidence="1" id="KW-0812">Transmembrane</keyword>
<dbReference type="InterPro" id="IPR008485">
    <property type="entry name" value="JAMP"/>
</dbReference>
<reference evidence="2" key="2">
    <citation type="submission" date="2022-10" db="EMBL/GenBank/DDBJ databases">
        <authorList>
            <consortium name="ENA_rothamsted_submissions"/>
            <consortium name="culmorum"/>
            <person name="King R."/>
        </authorList>
    </citation>
    <scope>NUCLEOTIDE SEQUENCE</scope>
</reference>
<gene>
    <name evidence="2" type="ORF">PHAECO_LOCUS8026</name>
</gene>
<reference evidence="2" key="1">
    <citation type="submission" date="2022-01" db="EMBL/GenBank/DDBJ databases">
        <authorList>
            <person name="King R."/>
        </authorList>
    </citation>
    <scope>NUCLEOTIDE SEQUENCE</scope>
</reference>
<keyword evidence="1" id="KW-0472">Membrane</keyword>
<evidence type="ECO:0008006" key="4">
    <source>
        <dbReference type="Google" id="ProtNLM"/>
    </source>
</evidence>
<dbReference type="PANTHER" id="PTHR12740">
    <property type="entry name" value="JNK1/MAPK8-ASSOCIATED MEMBRANE PROTEIN"/>
    <property type="match status" value="1"/>
</dbReference>
<dbReference type="Pfam" id="PF05571">
    <property type="entry name" value="JAMP"/>
    <property type="match status" value="1"/>
</dbReference>
<dbReference type="GO" id="GO:0006986">
    <property type="term" value="P:response to unfolded protein"/>
    <property type="evidence" value="ECO:0007669"/>
    <property type="project" value="InterPro"/>
</dbReference>
<dbReference type="EMBL" id="OU896710">
    <property type="protein sequence ID" value="CAH1162753.1"/>
    <property type="molecule type" value="Genomic_DNA"/>
</dbReference>
<name>A0A9P0DTM4_PHACE</name>
<feature type="transmembrane region" description="Helical" evidence="1">
    <location>
        <begin position="244"/>
        <end position="265"/>
    </location>
</feature>
<feature type="transmembrane region" description="Helical" evidence="1">
    <location>
        <begin position="144"/>
        <end position="168"/>
    </location>
</feature>
<dbReference type="Proteomes" id="UP001153737">
    <property type="component" value="Chromosome 4"/>
</dbReference>
<feature type="transmembrane region" description="Helical" evidence="1">
    <location>
        <begin position="206"/>
        <end position="224"/>
    </location>
</feature>
<keyword evidence="3" id="KW-1185">Reference proteome</keyword>
<feature type="transmembrane region" description="Helical" evidence="1">
    <location>
        <begin position="180"/>
        <end position="200"/>
    </location>
</feature>
<evidence type="ECO:0000256" key="1">
    <source>
        <dbReference type="SAM" id="Phobius"/>
    </source>
</evidence>
<evidence type="ECO:0000313" key="3">
    <source>
        <dbReference type="Proteomes" id="UP001153737"/>
    </source>
</evidence>
<organism evidence="2 3">
    <name type="scientific">Phaedon cochleariae</name>
    <name type="common">Mustard beetle</name>
    <dbReference type="NCBI Taxonomy" id="80249"/>
    <lineage>
        <taxon>Eukaryota</taxon>
        <taxon>Metazoa</taxon>
        <taxon>Ecdysozoa</taxon>
        <taxon>Arthropoda</taxon>
        <taxon>Hexapoda</taxon>
        <taxon>Insecta</taxon>
        <taxon>Pterygota</taxon>
        <taxon>Neoptera</taxon>
        <taxon>Endopterygota</taxon>
        <taxon>Coleoptera</taxon>
        <taxon>Polyphaga</taxon>
        <taxon>Cucujiformia</taxon>
        <taxon>Chrysomeloidea</taxon>
        <taxon>Chrysomelidae</taxon>
        <taxon>Chrysomelinae</taxon>
        <taxon>Chrysomelini</taxon>
        <taxon>Phaedon</taxon>
    </lineage>
</organism>
<dbReference type="AlphaFoldDB" id="A0A9P0DTM4"/>
<protein>
    <recommendedName>
        <fullName evidence="4">JNK1/MAPK8-associated membrane protein</fullName>
    </recommendedName>
</protein>
<feature type="transmembrane region" description="Helical" evidence="1">
    <location>
        <begin position="271"/>
        <end position="290"/>
    </location>
</feature>
<feature type="transmembrane region" description="Helical" evidence="1">
    <location>
        <begin position="49"/>
        <end position="67"/>
    </location>
</feature>
<proteinExistence type="predicted"/>
<dbReference type="GO" id="GO:0036503">
    <property type="term" value="P:ERAD pathway"/>
    <property type="evidence" value="ECO:0007669"/>
    <property type="project" value="TreeGrafter"/>
</dbReference>
<dbReference type="PANTHER" id="PTHR12740:SF4">
    <property type="entry name" value="JNK1_MAPK8-ASSOCIATED MEMBRANE PROTEIN"/>
    <property type="match status" value="1"/>
</dbReference>
<accession>A0A9P0DTM4</accession>
<dbReference type="GO" id="GO:0016020">
    <property type="term" value="C:membrane"/>
    <property type="evidence" value="ECO:0007669"/>
    <property type="project" value="InterPro"/>
</dbReference>
<keyword evidence="1" id="KW-1133">Transmembrane helix</keyword>
<dbReference type="GO" id="GO:0031625">
    <property type="term" value="F:ubiquitin protein ligase binding"/>
    <property type="evidence" value="ECO:0007669"/>
    <property type="project" value="TreeGrafter"/>
</dbReference>